<evidence type="ECO:0000313" key="1">
    <source>
        <dbReference type="EMBL" id="KAI9913272.1"/>
    </source>
</evidence>
<keyword evidence="2" id="KW-1185">Reference proteome</keyword>
<comment type="caution">
    <text evidence="1">The sequence shown here is derived from an EMBL/GenBank/DDBJ whole genome shotgun (WGS) entry which is preliminary data.</text>
</comment>
<gene>
    <name evidence="1" type="ORF">PsorP6_004955</name>
</gene>
<evidence type="ECO:0000313" key="2">
    <source>
        <dbReference type="Proteomes" id="UP001163321"/>
    </source>
</evidence>
<name>A0ACC0W488_9STRA</name>
<accession>A0ACC0W488</accession>
<sequence length="163" mass="18259">MGYKTTWESPWLIYWMQKLLILLSEAPVSLISRTATATKGFSVEQPRVLLGSIPLPNAQNSCRFHVTNAQNSCRFHVTNAQNSCRFHVTTFGEVDGRTLTFTGLKRPCYCCLNLQARVAFMVALKNKSVDASYKFREGWTGVSLNDKIVLGHGSTAPFTHRSI</sequence>
<organism evidence="1 2">
    <name type="scientific">Peronosclerospora sorghi</name>
    <dbReference type="NCBI Taxonomy" id="230839"/>
    <lineage>
        <taxon>Eukaryota</taxon>
        <taxon>Sar</taxon>
        <taxon>Stramenopiles</taxon>
        <taxon>Oomycota</taxon>
        <taxon>Peronosporomycetes</taxon>
        <taxon>Peronosporales</taxon>
        <taxon>Peronosporaceae</taxon>
        <taxon>Peronosclerospora</taxon>
    </lineage>
</organism>
<reference evidence="1 2" key="1">
    <citation type="journal article" date="2022" name="bioRxiv">
        <title>The genome of the oomycete Peronosclerospora sorghi, a cosmopolitan pathogen of maize and sorghum, is inflated with dispersed pseudogenes.</title>
        <authorList>
            <person name="Fletcher K."/>
            <person name="Martin F."/>
            <person name="Isakeit T."/>
            <person name="Cavanaugh K."/>
            <person name="Magill C."/>
            <person name="Michelmore R."/>
        </authorList>
    </citation>
    <scope>NUCLEOTIDE SEQUENCE [LARGE SCALE GENOMIC DNA]</scope>
    <source>
        <strain evidence="1">P6</strain>
    </source>
</reference>
<proteinExistence type="predicted"/>
<dbReference type="Proteomes" id="UP001163321">
    <property type="component" value="Chromosome 4"/>
</dbReference>
<protein>
    <submittedName>
        <fullName evidence="1">Uncharacterized protein</fullName>
    </submittedName>
</protein>
<dbReference type="EMBL" id="CM047583">
    <property type="protein sequence ID" value="KAI9913272.1"/>
    <property type="molecule type" value="Genomic_DNA"/>
</dbReference>